<protein>
    <recommendedName>
        <fullName evidence="9">SHSP domain-containing protein</fullName>
    </recommendedName>
</protein>
<evidence type="ECO:0008006" key="9">
    <source>
        <dbReference type="Google" id="ProtNLM"/>
    </source>
</evidence>
<dbReference type="FunFam" id="2.60.40.790:FF:000068">
    <property type="entry name" value="22.0 kDa class IV heat shock protein"/>
    <property type="match status" value="1"/>
</dbReference>
<dbReference type="InterPro" id="IPR031107">
    <property type="entry name" value="Small_HSP"/>
</dbReference>
<dbReference type="InterPro" id="IPR002068">
    <property type="entry name" value="A-crystallin/Hsp20_dom"/>
</dbReference>
<name>A0A8R7U440_TRIUA</name>
<dbReference type="EnsemblPlants" id="TuG1812G0400000865.01.T01">
    <property type="protein sequence ID" value="TuG1812G0400000865.01.T01.cds368088"/>
    <property type="gene ID" value="TuG1812G0400000865.01"/>
</dbReference>
<dbReference type="PANTHER" id="PTHR11527">
    <property type="entry name" value="HEAT-SHOCK PROTEIN 20 FAMILY MEMBER"/>
    <property type="match status" value="1"/>
</dbReference>
<evidence type="ECO:0000256" key="4">
    <source>
        <dbReference type="SAM" id="MobiDB-lite"/>
    </source>
</evidence>
<feature type="compositionally biased region" description="Basic and acidic residues" evidence="4">
    <location>
        <begin position="243"/>
        <end position="254"/>
    </location>
</feature>
<dbReference type="Gramene" id="TuG1812G0400000865.01.T01">
    <property type="protein sequence ID" value="TuG1812G0400000865.01.T01.cds368088"/>
    <property type="gene ID" value="TuG1812G0400000865.01"/>
</dbReference>
<evidence type="ECO:0000256" key="2">
    <source>
        <dbReference type="PROSITE-ProRule" id="PRU00285"/>
    </source>
</evidence>
<dbReference type="SUPFAM" id="SSF49764">
    <property type="entry name" value="HSP20-like chaperones"/>
    <property type="match status" value="1"/>
</dbReference>
<feature type="region of interest" description="Disordered" evidence="4">
    <location>
        <begin position="1"/>
        <end position="39"/>
    </location>
</feature>
<evidence type="ECO:0000259" key="6">
    <source>
        <dbReference type="PROSITE" id="PS51203"/>
    </source>
</evidence>
<evidence type="ECO:0000256" key="3">
    <source>
        <dbReference type="RuleBase" id="RU003616"/>
    </source>
</evidence>
<evidence type="ECO:0000313" key="7">
    <source>
        <dbReference type="EnsemblPlants" id="TuG1812G0400000865.01.T01.cds368088"/>
    </source>
</evidence>
<dbReference type="Gene3D" id="2.60.40.790">
    <property type="match status" value="1"/>
</dbReference>
<evidence type="ECO:0000313" key="8">
    <source>
        <dbReference type="Proteomes" id="UP000015106"/>
    </source>
</evidence>
<evidence type="ECO:0000256" key="1">
    <source>
        <dbReference type="ARBA" id="ARBA00023016"/>
    </source>
</evidence>
<dbReference type="Pfam" id="PF00011">
    <property type="entry name" value="HSP20"/>
    <property type="match status" value="1"/>
</dbReference>
<keyword evidence="8" id="KW-1185">Reference proteome</keyword>
<dbReference type="PROSITE" id="PS51203">
    <property type="entry name" value="CS"/>
    <property type="match status" value="1"/>
</dbReference>
<accession>A0A8R7U440</accession>
<dbReference type="AlphaFoldDB" id="A0A8R7U440"/>
<comment type="similarity">
    <text evidence="2 3">Belongs to the small heat shock protein (HSP20) family.</text>
</comment>
<feature type="domain" description="SHSP" evidence="5">
    <location>
        <begin position="118"/>
        <end position="234"/>
    </location>
</feature>
<feature type="region of interest" description="Disordered" evidence="4">
    <location>
        <begin position="229"/>
        <end position="254"/>
    </location>
</feature>
<organism evidence="7 8">
    <name type="scientific">Triticum urartu</name>
    <name type="common">Red wild einkorn</name>
    <name type="synonym">Crithodium urartu</name>
    <dbReference type="NCBI Taxonomy" id="4572"/>
    <lineage>
        <taxon>Eukaryota</taxon>
        <taxon>Viridiplantae</taxon>
        <taxon>Streptophyta</taxon>
        <taxon>Embryophyta</taxon>
        <taxon>Tracheophyta</taxon>
        <taxon>Spermatophyta</taxon>
        <taxon>Magnoliopsida</taxon>
        <taxon>Liliopsida</taxon>
        <taxon>Poales</taxon>
        <taxon>Poaceae</taxon>
        <taxon>BOP clade</taxon>
        <taxon>Pooideae</taxon>
        <taxon>Triticodae</taxon>
        <taxon>Triticeae</taxon>
        <taxon>Triticinae</taxon>
        <taxon>Triticum</taxon>
    </lineage>
</organism>
<proteinExistence type="inferred from homology"/>
<feature type="compositionally biased region" description="Polar residues" evidence="4">
    <location>
        <begin position="1"/>
        <end position="15"/>
    </location>
</feature>
<keyword evidence="1" id="KW-0346">Stress response</keyword>
<sequence>MPPSINSAQTLSTTYHLKREKESSTHSASTHSRKKQQGLIKQLKLHTEQVAMAAVSKKALVTTAVLALAVLAPTVAGLVPYGVSSGLWDLLDDPFRVLEQTPLAVQRPASAGGPGGSITSAVALARCDWKETPDAHVISLDVPGVRRDDVKLEVEENRVLRVSGERKADEEKEGERWHRAERAAGRFWRRFRMPAGADVDRVAARLEDGVLTVTVPKIAEHQRREPRVINIAGEDANSGGKGADAEVRPSKAEM</sequence>
<dbReference type="InterPro" id="IPR008978">
    <property type="entry name" value="HSP20-like_chaperone"/>
</dbReference>
<reference evidence="7" key="3">
    <citation type="submission" date="2022-06" db="UniProtKB">
        <authorList>
            <consortium name="EnsemblPlants"/>
        </authorList>
    </citation>
    <scope>IDENTIFICATION</scope>
</reference>
<dbReference type="Proteomes" id="UP000015106">
    <property type="component" value="Chromosome 4"/>
</dbReference>
<dbReference type="InterPro" id="IPR007052">
    <property type="entry name" value="CS_dom"/>
</dbReference>
<dbReference type="PROSITE" id="PS01031">
    <property type="entry name" value="SHSP"/>
    <property type="match status" value="1"/>
</dbReference>
<reference evidence="8" key="1">
    <citation type="journal article" date="2013" name="Nature">
        <title>Draft genome of the wheat A-genome progenitor Triticum urartu.</title>
        <authorList>
            <person name="Ling H.Q."/>
            <person name="Zhao S."/>
            <person name="Liu D."/>
            <person name="Wang J."/>
            <person name="Sun H."/>
            <person name="Zhang C."/>
            <person name="Fan H."/>
            <person name="Li D."/>
            <person name="Dong L."/>
            <person name="Tao Y."/>
            <person name="Gao C."/>
            <person name="Wu H."/>
            <person name="Li Y."/>
            <person name="Cui Y."/>
            <person name="Guo X."/>
            <person name="Zheng S."/>
            <person name="Wang B."/>
            <person name="Yu K."/>
            <person name="Liang Q."/>
            <person name="Yang W."/>
            <person name="Lou X."/>
            <person name="Chen J."/>
            <person name="Feng M."/>
            <person name="Jian J."/>
            <person name="Zhang X."/>
            <person name="Luo G."/>
            <person name="Jiang Y."/>
            <person name="Liu J."/>
            <person name="Wang Z."/>
            <person name="Sha Y."/>
            <person name="Zhang B."/>
            <person name="Wu H."/>
            <person name="Tang D."/>
            <person name="Shen Q."/>
            <person name="Xue P."/>
            <person name="Zou S."/>
            <person name="Wang X."/>
            <person name="Liu X."/>
            <person name="Wang F."/>
            <person name="Yang Y."/>
            <person name="An X."/>
            <person name="Dong Z."/>
            <person name="Zhang K."/>
            <person name="Zhang X."/>
            <person name="Luo M.C."/>
            <person name="Dvorak J."/>
            <person name="Tong Y."/>
            <person name="Wang J."/>
            <person name="Yang H."/>
            <person name="Li Z."/>
            <person name="Wang D."/>
            <person name="Zhang A."/>
            <person name="Wang J."/>
        </authorList>
    </citation>
    <scope>NUCLEOTIDE SEQUENCE</scope>
    <source>
        <strain evidence="8">cv. G1812</strain>
    </source>
</reference>
<feature type="domain" description="CS" evidence="6">
    <location>
        <begin position="122"/>
        <end position="229"/>
    </location>
</feature>
<dbReference type="CDD" id="cd06472">
    <property type="entry name" value="ACD_ScHsp26_like"/>
    <property type="match status" value="1"/>
</dbReference>
<reference evidence="7" key="2">
    <citation type="submission" date="2018-03" db="EMBL/GenBank/DDBJ databases">
        <title>The Triticum urartu genome reveals the dynamic nature of wheat genome evolution.</title>
        <authorList>
            <person name="Ling H."/>
            <person name="Ma B."/>
            <person name="Shi X."/>
            <person name="Liu H."/>
            <person name="Dong L."/>
            <person name="Sun H."/>
            <person name="Cao Y."/>
            <person name="Gao Q."/>
            <person name="Zheng S."/>
            <person name="Li Y."/>
            <person name="Yu Y."/>
            <person name="Du H."/>
            <person name="Qi M."/>
            <person name="Li Y."/>
            <person name="Yu H."/>
            <person name="Cui Y."/>
            <person name="Wang N."/>
            <person name="Chen C."/>
            <person name="Wu H."/>
            <person name="Zhao Y."/>
            <person name="Zhang J."/>
            <person name="Li Y."/>
            <person name="Zhou W."/>
            <person name="Zhang B."/>
            <person name="Hu W."/>
            <person name="Eijk M."/>
            <person name="Tang J."/>
            <person name="Witsenboer H."/>
            <person name="Zhao S."/>
            <person name="Li Z."/>
            <person name="Zhang A."/>
            <person name="Wang D."/>
            <person name="Liang C."/>
        </authorList>
    </citation>
    <scope>NUCLEOTIDE SEQUENCE [LARGE SCALE GENOMIC DNA]</scope>
    <source>
        <strain evidence="7">cv. G1812</strain>
    </source>
</reference>
<evidence type="ECO:0000259" key="5">
    <source>
        <dbReference type="PROSITE" id="PS01031"/>
    </source>
</evidence>